<accession>A0ABV4NI12</accession>
<feature type="transmembrane region" description="Helical" evidence="1">
    <location>
        <begin position="92"/>
        <end position="111"/>
    </location>
</feature>
<reference evidence="2 3" key="1">
    <citation type="journal article" date="2024" name="ISME J.">
        <title>Tailless and filamentous prophages are predominant in marine Vibrio.</title>
        <authorList>
            <person name="Steensen K."/>
            <person name="Seneca J."/>
            <person name="Bartlau N."/>
            <person name="Yu X.A."/>
            <person name="Hussain F.A."/>
            <person name="Polz M.F."/>
        </authorList>
    </citation>
    <scope>NUCLEOTIDE SEQUENCE [LARGE SCALE GENOMIC DNA]</scope>
    <source>
        <strain evidence="2 3">10N.222.51.A1</strain>
    </source>
</reference>
<dbReference type="RefSeq" id="WP_372268747.1">
    <property type="nucleotide sequence ID" value="NZ_JBFRUW010000195.1"/>
</dbReference>
<keyword evidence="1" id="KW-0812">Transmembrane</keyword>
<name>A0ABV4NI12_9VIBR</name>
<organism evidence="2 3">
    <name type="scientific">Vibrio gallaecicus</name>
    <dbReference type="NCBI Taxonomy" id="552386"/>
    <lineage>
        <taxon>Bacteria</taxon>
        <taxon>Pseudomonadati</taxon>
        <taxon>Pseudomonadota</taxon>
        <taxon>Gammaproteobacteria</taxon>
        <taxon>Vibrionales</taxon>
        <taxon>Vibrionaceae</taxon>
        <taxon>Vibrio</taxon>
    </lineage>
</organism>
<keyword evidence="1" id="KW-1133">Transmembrane helix</keyword>
<sequence length="114" mass="12769">MIYFMGFLMGYFSGTNFLVQQEIQTEGYGYSNPIFGFLSSIGSLGGALLLTLALYFIGVGEESGVLEGIYFILAAFVGMFMSGYYEIRRFNYLFSALTIFVNISLVFKVYLLTL</sequence>
<evidence type="ECO:0000313" key="3">
    <source>
        <dbReference type="Proteomes" id="UP001570417"/>
    </source>
</evidence>
<comment type="caution">
    <text evidence="2">The sequence shown here is derived from an EMBL/GenBank/DDBJ whole genome shotgun (WGS) entry which is preliminary data.</text>
</comment>
<feature type="transmembrane region" description="Helical" evidence="1">
    <location>
        <begin position="34"/>
        <end position="57"/>
    </location>
</feature>
<keyword evidence="3" id="KW-1185">Reference proteome</keyword>
<feature type="transmembrane region" description="Helical" evidence="1">
    <location>
        <begin position="69"/>
        <end position="85"/>
    </location>
</feature>
<gene>
    <name evidence="2" type="ORF">AB4566_21880</name>
</gene>
<evidence type="ECO:0000313" key="2">
    <source>
        <dbReference type="EMBL" id="MFA0570903.1"/>
    </source>
</evidence>
<proteinExistence type="predicted"/>
<dbReference type="EMBL" id="JBFRUW010000195">
    <property type="protein sequence ID" value="MFA0570903.1"/>
    <property type="molecule type" value="Genomic_DNA"/>
</dbReference>
<protein>
    <submittedName>
        <fullName evidence="2">Uncharacterized protein</fullName>
    </submittedName>
</protein>
<keyword evidence="1" id="KW-0472">Membrane</keyword>
<evidence type="ECO:0000256" key="1">
    <source>
        <dbReference type="SAM" id="Phobius"/>
    </source>
</evidence>
<dbReference type="Proteomes" id="UP001570417">
    <property type="component" value="Unassembled WGS sequence"/>
</dbReference>